<protein>
    <submittedName>
        <fullName evidence="1">Uncharacterized protein</fullName>
    </submittedName>
</protein>
<accession>A0A2U9NNB6</accession>
<reference evidence="1" key="1">
    <citation type="journal article" date="2018" name="Adv. Bot. Res.">
        <title>Evolution of the Plastid Genomes in Diatoms.</title>
        <authorList>
            <person name="Yu M."/>
            <person name="Ashworth M.P."/>
            <person name="Hajrah N.H."/>
            <person name="Khiyami M.A."/>
            <person name="Sabir M.J."/>
            <person name="Alhebshi A.M."/>
            <person name="Al-Malki A.L."/>
            <person name="Sabir J.S.M."/>
            <person name="Theriot E.C."/>
            <person name="Jansen R.K."/>
        </authorList>
    </citation>
    <scope>NUCLEOTIDE SEQUENCE</scope>
</reference>
<keyword evidence="1" id="KW-0934">Plastid</keyword>
<proteinExistence type="predicted"/>
<dbReference type="GeneID" id="36958447"/>
<dbReference type="AlphaFoldDB" id="A0A2U9NNB6"/>
<sequence length="148" mass="17165">MNLSVLREDEVHLFENNETQFSQDLGPILQTFNIKCEERLSPYAKSILLSWKGKPFYCANEDILYLFKLNRTEQNFLLRILHSMAIFLQNGTCTNLFDISIYSVNIAEAPKSNHVTNDKVENHALVDSVTFKLKCHVTRPTEKSEIPW</sequence>
<keyword evidence="1" id="KW-0150">Chloroplast</keyword>
<name>A0A2U9NNB6_9STRA</name>
<evidence type="ECO:0000313" key="1">
    <source>
        <dbReference type="EMBL" id="AWT38613.1"/>
    </source>
</evidence>
<geneLocation type="chloroplast" evidence="1"/>
<gene>
    <name evidence="1" type="primary">ycf88</name>
</gene>
<dbReference type="RefSeq" id="YP_009496173.1">
    <property type="nucleotide sequence ID" value="NC_037997.1"/>
</dbReference>
<dbReference type="EMBL" id="MG755794">
    <property type="protein sequence ID" value="AWT38613.1"/>
    <property type="molecule type" value="Genomic_DNA"/>
</dbReference>
<organism evidence="1">
    <name type="scientific">Plagiogrammopsis vanheurckii</name>
    <dbReference type="NCBI Taxonomy" id="1234821"/>
    <lineage>
        <taxon>Eukaryota</taxon>
        <taxon>Sar</taxon>
        <taxon>Stramenopiles</taxon>
        <taxon>Ochrophyta</taxon>
        <taxon>Bacillariophyta</taxon>
        <taxon>Mediophyceae</taxon>
        <taxon>Cymatosirophycidae</taxon>
        <taxon>Cymatosirales</taxon>
        <taxon>Cymatosiraceae</taxon>
        <taxon>Plagiogrammopsis</taxon>
    </lineage>
</organism>